<proteinExistence type="predicted"/>
<evidence type="ECO:0000313" key="2">
    <source>
        <dbReference type="Proteomes" id="UP000770717"/>
    </source>
</evidence>
<evidence type="ECO:0000313" key="1">
    <source>
        <dbReference type="EMBL" id="KAG9465006.1"/>
    </source>
</evidence>
<sequence length="80" mass="8950">MRHFGLQQTPPLTPPIPVFTVLVRWKSLVCPMGWPMSCKSFFGGEGLVAPRAGEHLQPRVRQLMCGEGRPVGKRFAAFRT</sequence>
<dbReference type="AlphaFoldDB" id="A0A8J6BBS5"/>
<reference evidence="1" key="1">
    <citation type="thesis" date="2020" institute="ProQuest LLC" country="789 East Eisenhower Parkway, Ann Arbor, MI, USA">
        <title>Comparative Genomics and Chromosome Evolution.</title>
        <authorList>
            <person name="Mudd A.B."/>
        </authorList>
    </citation>
    <scope>NUCLEOTIDE SEQUENCE</scope>
    <source>
        <strain evidence="1">HN-11 Male</strain>
        <tissue evidence="1">Kidney and liver</tissue>
    </source>
</reference>
<name>A0A8J6BBS5_ELECQ</name>
<accession>A0A8J6BBS5</accession>
<gene>
    <name evidence="1" type="ORF">GDO78_019092</name>
</gene>
<dbReference type="Proteomes" id="UP000770717">
    <property type="component" value="Unassembled WGS sequence"/>
</dbReference>
<comment type="caution">
    <text evidence="1">The sequence shown here is derived from an EMBL/GenBank/DDBJ whole genome shotgun (WGS) entry which is preliminary data.</text>
</comment>
<protein>
    <submittedName>
        <fullName evidence="1">Uncharacterized protein</fullName>
    </submittedName>
</protein>
<keyword evidence="2" id="KW-1185">Reference proteome</keyword>
<dbReference type="EMBL" id="WNTK01003623">
    <property type="protein sequence ID" value="KAG9465006.1"/>
    <property type="molecule type" value="Genomic_DNA"/>
</dbReference>
<organism evidence="1 2">
    <name type="scientific">Eleutherodactylus coqui</name>
    <name type="common">Puerto Rican coqui</name>
    <dbReference type="NCBI Taxonomy" id="57060"/>
    <lineage>
        <taxon>Eukaryota</taxon>
        <taxon>Metazoa</taxon>
        <taxon>Chordata</taxon>
        <taxon>Craniata</taxon>
        <taxon>Vertebrata</taxon>
        <taxon>Euteleostomi</taxon>
        <taxon>Amphibia</taxon>
        <taxon>Batrachia</taxon>
        <taxon>Anura</taxon>
        <taxon>Neobatrachia</taxon>
        <taxon>Hyloidea</taxon>
        <taxon>Eleutherodactylidae</taxon>
        <taxon>Eleutherodactylinae</taxon>
        <taxon>Eleutherodactylus</taxon>
        <taxon>Eleutherodactylus</taxon>
    </lineage>
</organism>